<organism evidence="2 3">
    <name type="scientific">Necator americanus</name>
    <name type="common">Human hookworm</name>
    <dbReference type="NCBI Taxonomy" id="51031"/>
    <lineage>
        <taxon>Eukaryota</taxon>
        <taxon>Metazoa</taxon>
        <taxon>Ecdysozoa</taxon>
        <taxon>Nematoda</taxon>
        <taxon>Chromadorea</taxon>
        <taxon>Rhabditida</taxon>
        <taxon>Rhabditina</taxon>
        <taxon>Rhabditomorpha</taxon>
        <taxon>Strongyloidea</taxon>
        <taxon>Ancylostomatidae</taxon>
        <taxon>Bunostominae</taxon>
        <taxon>Necator</taxon>
    </lineage>
</organism>
<sequence>MKLTLKNKQDSVRASGHIQNVSKVMEVCREQRLSLVLTFVVYEKAFHSVETDAVLSVLVDQGIERNREKNRIANKPKEEFIKNVYCMDGGVQLEDYHIVKTSSNVYLGRRMKNDMKEELNGRMRGAWAAFSPVREATDQLTDQYHRVHLFDSTVLPALPYAAEAPQAPHATTLNNRIMEGLYLPLRRSKESLDLEFCKIASTFSEPSRGRKEDSRELAAKHDSTYLDEQG</sequence>
<feature type="compositionally biased region" description="Basic and acidic residues" evidence="1">
    <location>
        <begin position="207"/>
        <end position="224"/>
    </location>
</feature>
<evidence type="ECO:0000256" key="1">
    <source>
        <dbReference type="SAM" id="MobiDB-lite"/>
    </source>
</evidence>
<reference evidence="2 3" key="1">
    <citation type="submission" date="2023-08" db="EMBL/GenBank/DDBJ databases">
        <title>A Necator americanus chromosomal reference genome.</title>
        <authorList>
            <person name="Ilik V."/>
            <person name="Petrzelkova K.J."/>
            <person name="Pardy F."/>
            <person name="Fuh T."/>
            <person name="Niatou-Singa F.S."/>
            <person name="Gouil Q."/>
            <person name="Baker L."/>
            <person name="Ritchie M.E."/>
            <person name="Jex A.R."/>
            <person name="Gazzola D."/>
            <person name="Li H."/>
            <person name="Toshio Fujiwara R."/>
            <person name="Zhan B."/>
            <person name="Aroian R.V."/>
            <person name="Pafco B."/>
            <person name="Schwarz E.M."/>
        </authorList>
    </citation>
    <scope>NUCLEOTIDE SEQUENCE [LARGE SCALE GENOMIC DNA]</scope>
    <source>
        <strain evidence="2 3">Aroian</strain>
        <tissue evidence="2">Whole animal</tissue>
    </source>
</reference>
<dbReference type="EMBL" id="JAVFWL010000006">
    <property type="protein sequence ID" value="KAK6764763.1"/>
    <property type="molecule type" value="Genomic_DNA"/>
</dbReference>
<dbReference type="Proteomes" id="UP001303046">
    <property type="component" value="Unassembled WGS sequence"/>
</dbReference>
<protein>
    <recommendedName>
        <fullName evidence="4">Reverse transcriptase domain-containing protein</fullName>
    </recommendedName>
</protein>
<comment type="caution">
    <text evidence="2">The sequence shown here is derived from an EMBL/GenBank/DDBJ whole genome shotgun (WGS) entry which is preliminary data.</text>
</comment>
<evidence type="ECO:0000313" key="2">
    <source>
        <dbReference type="EMBL" id="KAK6764763.1"/>
    </source>
</evidence>
<gene>
    <name evidence="2" type="primary">Necator_chrX.g25079</name>
    <name evidence="2" type="ORF">RB195_024913</name>
</gene>
<proteinExistence type="predicted"/>
<keyword evidence="3" id="KW-1185">Reference proteome</keyword>
<accession>A0ABR1EQC5</accession>
<evidence type="ECO:0000313" key="3">
    <source>
        <dbReference type="Proteomes" id="UP001303046"/>
    </source>
</evidence>
<feature type="region of interest" description="Disordered" evidence="1">
    <location>
        <begin position="205"/>
        <end position="230"/>
    </location>
</feature>
<name>A0ABR1EQC5_NECAM</name>
<evidence type="ECO:0008006" key="4">
    <source>
        <dbReference type="Google" id="ProtNLM"/>
    </source>
</evidence>